<evidence type="ECO:0000256" key="9">
    <source>
        <dbReference type="SAM" id="MobiDB-lite"/>
    </source>
</evidence>
<keyword evidence="5" id="KW-0653">Protein transport</keyword>
<protein>
    <recommendedName>
        <fullName evidence="7">Gamma-soluble NSF attachment protein</fullName>
    </recommendedName>
    <alternativeName>
        <fullName evidence="8">N-ethylmaleimide-sensitive factor attachment protein gamma</fullName>
    </alternativeName>
</protein>
<sequence>MTDKMKNSKKAEAETAMKEADKLTTKTFFRWKCDWDSGAILYEKAANGFRVAKIYDSSKYCYQRLSLCQVQMDVYYLAAKNMEMAATMAKEAGETSESVKLLLESVKLYRTNGNSFQAADTMTKAAKMLENTDLDKCIQLLVDACELFELDDKDHFSGDTFKQTISMLIKHKKYSESIELMMLQNKVFVKLNQNHDLHKASLGIIVMHLSLDDVVGAKQKYTQFLEYPTFSHSQEGVTSSELIQAFEIQDGEAIKKISARQLFNFLDNSVAKIAKALGNNYNANSNVSTTTSTTHNTSNSNLGSNNNSNTPTVGDNYDDESNL</sequence>
<dbReference type="FunCoup" id="A0A152A480">
    <property type="interactions" value="282"/>
</dbReference>
<evidence type="ECO:0000256" key="5">
    <source>
        <dbReference type="ARBA" id="ARBA00022927"/>
    </source>
</evidence>
<dbReference type="Gene3D" id="1.25.40.10">
    <property type="entry name" value="Tetratricopeptide repeat domain"/>
    <property type="match status" value="1"/>
</dbReference>
<dbReference type="OrthoDB" id="9984275at2759"/>
<dbReference type="PANTHER" id="PTHR13768">
    <property type="entry name" value="SOLUBLE NSF ATTACHMENT PROTEIN SNAP"/>
    <property type="match status" value="1"/>
</dbReference>
<dbReference type="STRING" id="361077.A0A152A480"/>
<evidence type="ECO:0000256" key="6">
    <source>
        <dbReference type="ARBA" id="ARBA00023136"/>
    </source>
</evidence>
<keyword evidence="3" id="KW-0813">Transport</keyword>
<dbReference type="PANTHER" id="PTHR13768:SF2">
    <property type="entry name" value="GAMMA-SOLUBLE NSF ATTACHMENT PROTEIN"/>
    <property type="match status" value="1"/>
</dbReference>
<dbReference type="GO" id="GO:0006886">
    <property type="term" value="P:intracellular protein transport"/>
    <property type="evidence" value="ECO:0007669"/>
    <property type="project" value="InterPro"/>
</dbReference>
<evidence type="ECO:0000256" key="2">
    <source>
        <dbReference type="ARBA" id="ARBA00010050"/>
    </source>
</evidence>
<feature type="compositionally biased region" description="Low complexity" evidence="9">
    <location>
        <begin position="288"/>
        <end position="310"/>
    </location>
</feature>
<dbReference type="GO" id="GO:0031201">
    <property type="term" value="C:SNARE complex"/>
    <property type="evidence" value="ECO:0007669"/>
    <property type="project" value="TreeGrafter"/>
</dbReference>
<evidence type="ECO:0000256" key="3">
    <source>
        <dbReference type="ARBA" id="ARBA00022448"/>
    </source>
</evidence>
<dbReference type="GO" id="GO:0005774">
    <property type="term" value="C:vacuolar membrane"/>
    <property type="evidence" value="ECO:0007669"/>
    <property type="project" value="TreeGrafter"/>
</dbReference>
<dbReference type="OMA" id="RSWFHAA"/>
<gene>
    <name evidence="10" type="ORF">DLAC_02107</name>
</gene>
<evidence type="ECO:0000313" key="11">
    <source>
        <dbReference type="Proteomes" id="UP000076078"/>
    </source>
</evidence>
<proteinExistence type="inferred from homology"/>
<evidence type="ECO:0000256" key="7">
    <source>
        <dbReference type="ARBA" id="ARBA00040047"/>
    </source>
</evidence>
<dbReference type="GO" id="GO:0016192">
    <property type="term" value="P:vesicle-mediated transport"/>
    <property type="evidence" value="ECO:0007669"/>
    <property type="project" value="UniProtKB-KW"/>
</dbReference>
<comment type="subcellular location">
    <subcellularLocation>
        <location evidence="1">Membrane</location>
        <topology evidence="1">Peripheral membrane protein</topology>
    </subcellularLocation>
</comment>
<name>A0A152A480_TIELA</name>
<evidence type="ECO:0000256" key="1">
    <source>
        <dbReference type="ARBA" id="ARBA00004170"/>
    </source>
</evidence>
<dbReference type="GO" id="GO:0019905">
    <property type="term" value="F:syntaxin binding"/>
    <property type="evidence" value="ECO:0007669"/>
    <property type="project" value="TreeGrafter"/>
</dbReference>
<comment type="caution">
    <text evidence="10">The sequence shown here is derived from an EMBL/GenBank/DDBJ whole genome shotgun (WGS) entry which is preliminary data.</text>
</comment>
<reference evidence="10 11" key="1">
    <citation type="submission" date="2015-12" db="EMBL/GenBank/DDBJ databases">
        <title>Dictyostelia acquired genes for synthesis and detection of signals that induce cell-type specialization by lateral gene transfer from prokaryotes.</title>
        <authorList>
            <person name="Gloeckner G."/>
            <person name="Schaap P."/>
        </authorList>
    </citation>
    <scope>NUCLEOTIDE SEQUENCE [LARGE SCALE GENOMIC DNA]</scope>
    <source>
        <strain evidence="10 11">TK</strain>
    </source>
</reference>
<feature type="region of interest" description="Disordered" evidence="9">
    <location>
        <begin position="288"/>
        <end position="323"/>
    </location>
</feature>
<dbReference type="EMBL" id="LODT01000011">
    <property type="protein sequence ID" value="KYR01024.1"/>
    <property type="molecule type" value="Genomic_DNA"/>
</dbReference>
<keyword evidence="11" id="KW-1185">Reference proteome</keyword>
<accession>A0A152A480</accession>
<organism evidence="10 11">
    <name type="scientific">Tieghemostelium lacteum</name>
    <name type="common">Slime mold</name>
    <name type="synonym">Dictyostelium lacteum</name>
    <dbReference type="NCBI Taxonomy" id="361077"/>
    <lineage>
        <taxon>Eukaryota</taxon>
        <taxon>Amoebozoa</taxon>
        <taxon>Evosea</taxon>
        <taxon>Eumycetozoa</taxon>
        <taxon>Dictyostelia</taxon>
        <taxon>Dictyosteliales</taxon>
        <taxon>Raperosteliaceae</taxon>
        <taxon>Tieghemostelium</taxon>
    </lineage>
</organism>
<evidence type="ECO:0000256" key="8">
    <source>
        <dbReference type="ARBA" id="ARBA00042485"/>
    </source>
</evidence>
<evidence type="ECO:0000313" key="10">
    <source>
        <dbReference type="EMBL" id="KYR01024.1"/>
    </source>
</evidence>
<dbReference type="GO" id="GO:0005483">
    <property type="term" value="F:soluble NSF attachment protein activity"/>
    <property type="evidence" value="ECO:0007669"/>
    <property type="project" value="TreeGrafter"/>
</dbReference>
<dbReference type="SUPFAM" id="SSF48452">
    <property type="entry name" value="TPR-like"/>
    <property type="match status" value="1"/>
</dbReference>
<comment type="similarity">
    <text evidence="2">Belongs to the SNAP family.</text>
</comment>
<dbReference type="Proteomes" id="UP000076078">
    <property type="component" value="Unassembled WGS sequence"/>
</dbReference>
<keyword evidence="6" id="KW-0472">Membrane</keyword>
<keyword evidence="4" id="KW-0931">ER-Golgi transport</keyword>
<dbReference type="InParanoid" id="A0A152A480"/>
<dbReference type="InterPro" id="IPR000744">
    <property type="entry name" value="NSF_attach"/>
</dbReference>
<dbReference type="InterPro" id="IPR011990">
    <property type="entry name" value="TPR-like_helical_dom_sf"/>
</dbReference>
<evidence type="ECO:0000256" key="4">
    <source>
        <dbReference type="ARBA" id="ARBA00022892"/>
    </source>
</evidence>
<dbReference type="AlphaFoldDB" id="A0A152A480"/>
<dbReference type="Pfam" id="PF14938">
    <property type="entry name" value="SNAP"/>
    <property type="match status" value="1"/>
</dbReference>